<dbReference type="VEuPathDB" id="MicrosporidiaDB:VCUG_02137"/>
<proteinExistence type="inferred from homology"/>
<dbReference type="GO" id="GO:0006646">
    <property type="term" value="P:phosphatidylethanolamine biosynthetic process"/>
    <property type="evidence" value="ECO:0007669"/>
    <property type="project" value="TreeGrafter"/>
</dbReference>
<dbReference type="GeneID" id="19880004"/>
<evidence type="ECO:0000256" key="1">
    <source>
        <dbReference type="ARBA" id="ARBA00038211"/>
    </source>
</evidence>
<keyword evidence="2" id="KW-0418">Kinase</keyword>
<dbReference type="InParanoid" id="L2GSY2"/>
<comment type="similarity">
    <text evidence="1">Belongs to the choline/ethanolamine kinase family.</text>
</comment>
<dbReference type="FunCoup" id="L2GSY2">
    <property type="interactions" value="95"/>
</dbReference>
<dbReference type="EMBL" id="GL877448">
    <property type="protein sequence ID" value="ELA46373.1"/>
    <property type="molecule type" value="Genomic_DNA"/>
</dbReference>
<dbReference type="AlphaFoldDB" id="L2GSY2"/>
<organism evidence="2 3">
    <name type="scientific">Vavraia culicis (isolate floridensis)</name>
    <name type="common">Microsporidian parasite</name>
    <dbReference type="NCBI Taxonomy" id="948595"/>
    <lineage>
        <taxon>Eukaryota</taxon>
        <taxon>Fungi</taxon>
        <taxon>Fungi incertae sedis</taxon>
        <taxon>Microsporidia</taxon>
        <taxon>Pleistophoridae</taxon>
        <taxon>Vavraia</taxon>
    </lineage>
</organism>
<dbReference type="SUPFAM" id="SSF56112">
    <property type="entry name" value="Protein kinase-like (PK-like)"/>
    <property type="match status" value="1"/>
</dbReference>
<sequence length="320" mass="37147">MNRKETRIEALLRDIKSGRWTLTHFRSSTANITVLCTNDDRKMVAKTYSRNTARFINHDIVKASISHLYTHGLAPSIVLSYDNGYIRNYVPGRALHHEDVHTHHQIIARKMREWHASNRSGVSHMFKNMMDWYWHAHVHHKELLEGHGVRDFMVEQEKRVRGLEVGFCHNNLLATNIIALNSPPSKYDLVVSTDSEEDASSAPVVSNVQFVDFVHSGVNYIAYDIANHFVGHIRYAFSTHEVPSEQFKREFVQSYANDRFKVNCRTVDKLIEDVNLFIPVSHCFWGLWALLMEHADGNDDDYVRYARHRLEMMNASNGRK</sequence>
<dbReference type="PANTHER" id="PTHR22603:SF93">
    <property type="entry name" value="RE24176P"/>
    <property type="match status" value="1"/>
</dbReference>
<dbReference type="Pfam" id="PF01633">
    <property type="entry name" value="Choline_kinase"/>
    <property type="match status" value="1"/>
</dbReference>
<dbReference type="OrthoDB" id="10267235at2759"/>
<dbReference type="OMA" id="FALIPKY"/>
<accession>L2GSY2</accession>
<dbReference type="STRING" id="948595.L2GSY2"/>
<reference evidence="3" key="1">
    <citation type="submission" date="2011-03" db="EMBL/GenBank/DDBJ databases">
        <title>The genome sequence of Vavraia culicis strain floridensis.</title>
        <authorList>
            <consortium name="The Broad Institute Genome Sequencing Platform"/>
            <person name="Cuomo C."/>
            <person name="Becnel J."/>
            <person name="Sanscrainte N."/>
            <person name="Young S.K."/>
            <person name="Zeng Q."/>
            <person name="Gargeya S."/>
            <person name="Fitzgerald M."/>
            <person name="Haas B."/>
            <person name="Abouelleil A."/>
            <person name="Alvarado L."/>
            <person name="Arachchi H.M."/>
            <person name="Berlin A."/>
            <person name="Chapman S.B."/>
            <person name="Gearin G."/>
            <person name="Goldberg J."/>
            <person name="Griggs A."/>
            <person name="Gujja S."/>
            <person name="Hansen M."/>
            <person name="Heiman D."/>
            <person name="Howarth C."/>
            <person name="Larimer J."/>
            <person name="Lui A."/>
            <person name="MacDonald P.J.P."/>
            <person name="McCowen C."/>
            <person name="Montmayeur A."/>
            <person name="Murphy C."/>
            <person name="Neiman D."/>
            <person name="Pearson M."/>
            <person name="Priest M."/>
            <person name="Roberts A."/>
            <person name="Saif S."/>
            <person name="Shea T."/>
            <person name="Sisk P."/>
            <person name="Stolte C."/>
            <person name="Sykes S."/>
            <person name="Wortman J."/>
            <person name="Nusbaum C."/>
            <person name="Birren B."/>
        </authorList>
    </citation>
    <scope>NUCLEOTIDE SEQUENCE [LARGE SCALE GENOMIC DNA]</scope>
    <source>
        <strain evidence="3">floridensis</strain>
    </source>
</reference>
<dbReference type="GO" id="GO:0004674">
    <property type="term" value="F:protein serine/threonine kinase activity"/>
    <property type="evidence" value="ECO:0007669"/>
    <property type="project" value="UniProtKB-KW"/>
</dbReference>
<protein>
    <submittedName>
        <fullName evidence="2">Serine/threonine protein kinase</fullName>
    </submittedName>
</protein>
<dbReference type="InterPro" id="IPR011009">
    <property type="entry name" value="Kinase-like_dom_sf"/>
</dbReference>
<dbReference type="GO" id="GO:0004103">
    <property type="term" value="F:choline kinase activity"/>
    <property type="evidence" value="ECO:0007669"/>
    <property type="project" value="TreeGrafter"/>
</dbReference>
<dbReference type="GO" id="GO:0005737">
    <property type="term" value="C:cytoplasm"/>
    <property type="evidence" value="ECO:0007669"/>
    <property type="project" value="TreeGrafter"/>
</dbReference>
<name>L2GSY2_VAVCU</name>
<evidence type="ECO:0000313" key="3">
    <source>
        <dbReference type="Proteomes" id="UP000011081"/>
    </source>
</evidence>
<gene>
    <name evidence="2" type="ORF">VCUG_02137</name>
</gene>
<keyword evidence="2" id="KW-0808">Transferase</keyword>
<dbReference type="Gene3D" id="3.90.1200.10">
    <property type="match status" value="1"/>
</dbReference>
<keyword evidence="2" id="KW-0723">Serine/threonine-protein kinase</keyword>
<dbReference type="Proteomes" id="UP000011081">
    <property type="component" value="Unassembled WGS sequence"/>
</dbReference>
<dbReference type="HOGENOM" id="CLU_012712_1_0_1"/>
<dbReference type="GO" id="GO:0004305">
    <property type="term" value="F:ethanolamine kinase activity"/>
    <property type="evidence" value="ECO:0007669"/>
    <property type="project" value="TreeGrafter"/>
</dbReference>
<evidence type="ECO:0000313" key="2">
    <source>
        <dbReference type="EMBL" id="ELA46373.1"/>
    </source>
</evidence>
<dbReference type="PANTHER" id="PTHR22603">
    <property type="entry name" value="CHOLINE/ETHANOALAMINE KINASE"/>
    <property type="match status" value="1"/>
</dbReference>
<keyword evidence="3" id="KW-1185">Reference proteome</keyword>
<dbReference type="RefSeq" id="XP_008075151.1">
    <property type="nucleotide sequence ID" value="XM_008076960.1"/>
</dbReference>